<protein>
    <submittedName>
        <fullName evidence="2">Uncharacterized protein</fullName>
    </submittedName>
</protein>
<dbReference type="Proteomes" id="UP001140560">
    <property type="component" value="Unassembled WGS sequence"/>
</dbReference>
<dbReference type="EMBL" id="JAPEUY010000011">
    <property type="protein sequence ID" value="KAJ4368071.1"/>
    <property type="molecule type" value="Genomic_DNA"/>
</dbReference>
<organism evidence="2 3">
    <name type="scientific">Neocucurbitaria cava</name>
    <dbReference type="NCBI Taxonomy" id="798079"/>
    <lineage>
        <taxon>Eukaryota</taxon>
        <taxon>Fungi</taxon>
        <taxon>Dikarya</taxon>
        <taxon>Ascomycota</taxon>
        <taxon>Pezizomycotina</taxon>
        <taxon>Dothideomycetes</taxon>
        <taxon>Pleosporomycetidae</taxon>
        <taxon>Pleosporales</taxon>
        <taxon>Pleosporineae</taxon>
        <taxon>Cucurbitariaceae</taxon>
        <taxon>Neocucurbitaria</taxon>
    </lineage>
</organism>
<dbReference type="AlphaFoldDB" id="A0A9W9CKZ5"/>
<keyword evidence="3" id="KW-1185">Reference proteome</keyword>
<gene>
    <name evidence="2" type="ORF">N0V83_006426</name>
</gene>
<sequence>MPIYFDCNKVFGWTCESRPFSDAYCKDVRAKEDMQHQSDRRREQLERYYLAELENREMPKQEAVAAQVQQVHAPEKTEEPPPTEQLISTTLFKMSDDESDKRDSGVFLEVQESLIEDFSSGMNNVPAPWISLRQIADQHEFSLEMEGGTEYNPTII</sequence>
<evidence type="ECO:0000256" key="1">
    <source>
        <dbReference type="SAM" id="MobiDB-lite"/>
    </source>
</evidence>
<reference evidence="2" key="1">
    <citation type="submission" date="2022-10" db="EMBL/GenBank/DDBJ databases">
        <title>Tapping the CABI collections for fungal endophytes: first genome assemblies for Collariella, Neodidymelliopsis, Ascochyta clinopodiicola, Didymella pomorum, Didymosphaeria variabile, Neocosmospora piperis and Neocucurbitaria cava.</title>
        <authorList>
            <person name="Hill R."/>
        </authorList>
    </citation>
    <scope>NUCLEOTIDE SEQUENCE</scope>
    <source>
        <strain evidence="2">IMI 356814</strain>
    </source>
</reference>
<evidence type="ECO:0000313" key="2">
    <source>
        <dbReference type="EMBL" id="KAJ4368071.1"/>
    </source>
</evidence>
<comment type="caution">
    <text evidence="2">The sequence shown here is derived from an EMBL/GenBank/DDBJ whole genome shotgun (WGS) entry which is preliminary data.</text>
</comment>
<accession>A0A9W9CKZ5</accession>
<proteinExistence type="predicted"/>
<dbReference type="OrthoDB" id="3776608at2759"/>
<feature type="region of interest" description="Disordered" evidence="1">
    <location>
        <begin position="60"/>
        <end position="85"/>
    </location>
</feature>
<evidence type="ECO:0000313" key="3">
    <source>
        <dbReference type="Proteomes" id="UP001140560"/>
    </source>
</evidence>
<name>A0A9W9CKZ5_9PLEO</name>